<organism evidence="1 2">
    <name type="scientific">Microthyrium microscopicum</name>
    <dbReference type="NCBI Taxonomy" id="703497"/>
    <lineage>
        <taxon>Eukaryota</taxon>
        <taxon>Fungi</taxon>
        <taxon>Dikarya</taxon>
        <taxon>Ascomycota</taxon>
        <taxon>Pezizomycotina</taxon>
        <taxon>Dothideomycetes</taxon>
        <taxon>Dothideomycetes incertae sedis</taxon>
        <taxon>Microthyriales</taxon>
        <taxon>Microthyriaceae</taxon>
        <taxon>Microthyrium</taxon>
    </lineage>
</organism>
<evidence type="ECO:0000313" key="1">
    <source>
        <dbReference type="EMBL" id="KAF2667099.1"/>
    </source>
</evidence>
<dbReference type="EMBL" id="MU004238">
    <property type="protein sequence ID" value="KAF2667099.1"/>
    <property type="molecule type" value="Genomic_DNA"/>
</dbReference>
<reference evidence="1" key="1">
    <citation type="journal article" date="2020" name="Stud. Mycol.">
        <title>101 Dothideomycetes genomes: a test case for predicting lifestyles and emergence of pathogens.</title>
        <authorList>
            <person name="Haridas S."/>
            <person name="Albert R."/>
            <person name="Binder M."/>
            <person name="Bloem J."/>
            <person name="Labutti K."/>
            <person name="Salamov A."/>
            <person name="Andreopoulos B."/>
            <person name="Baker S."/>
            <person name="Barry K."/>
            <person name="Bills G."/>
            <person name="Bluhm B."/>
            <person name="Cannon C."/>
            <person name="Castanera R."/>
            <person name="Culley D."/>
            <person name="Daum C."/>
            <person name="Ezra D."/>
            <person name="Gonzalez J."/>
            <person name="Henrissat B."/>
            <person name="Kuo A."/>
            <person name="Liang C."/>
            <person name="Lipzen A."/>
            <person name="Lutzoni F."/>
            <person name="Magnuson J."/>
            <person name="Mondo S."/>
            <person name="Nolan M."/>
            <person name="Ohm R."/>
            <person name="Pangilinan J."/>
            <person name="Park H.-J."/>
            <person name="Ramirez L."/>
            <person name="Alfaro M."/>
            <person name="Sun H."/>
            <person name="Tritt A."/>
            <person name="Yoshinaga Y."/>
            <person name="Zwiers L.-H."/>
            <person name="Turgeon B."/>
            <person name="Goodwin S."/>
            <person name="Spatafora J."/>
            <person name="Crous P."/>
            <person name="Grigoriev I."/>
        </authorList>
    </citation>
    <scope>NUCLEOTIDE SEQUENCE</scope>
    <source>
        <strain evidence="1">CBS 115976</strain>
    </source>
</reference>
<dbReference type="OrthoDB" id="5394931at2759"/>
<protein>
    <recommendedName>
        <fullName evidence="3">BTB domain-containing protein</fullName>
    </recommendedName>
</protein>
<accession>A0A6A6U478</accession>
<gene>
    <name evidence="1" type="ORF">BT63DRAFT_442101</name>
</gene>
<dbReference type="AlphaFoldDB" id="A0A6A6U478"/>
<proteinExistence type="predicted"/>
<evidence type="ECO:0000313" key="2">
    <source>
        <dbReference type="Proteomes" id="UP000799302"/>
    </source>
</evidence>
<name>A0A6A6U478_9PEZI</name>
<keyword evidence="2" id="KW-1185">Reference proteome</keyword>
<dbReference type="Proteomes" id="UP000799302">
    <property type="component" value="Unassembled WGS sequence"/>
</dbReference>
<sequence length="207" mass="23063">MMGNAAAHLYIEESIPVFACPWANPESRTLFTVPQNVLNISPVLEGYLENPDTIPEGLTRNGPGTLTLNSEGDIVEVVIDYLKHAYDDSAFVLLSEKHDAVFFIRLYKLALSLALKDLCVIILRNLHEPTRNIQDLVKVALEALRCGVIEEEGFCRWFTTSLSQRHVEILKGLESEGDSDIVNFCRVLILALGNMKSGTNHRRVSAP</sequence>
<evidence type="ECO:0008006" key="3">
    <source>
        <dbReference type="Google" id="ProtNLM"/>
    </source>
</evidence>